<reference evidence="1" key="2">
    <citation type="submission" date="2023-05" db="EMBL/GenBank/DDBJ databases">
        <authorList>
            <person name="Schelkunov M.I."/>
        </authorList>
    </citation>
    <scope>NUCLEOTIDE SEQUENCE</scope>
    <source>
        <strain evidence="1">Hsosn_3</strain>
        <tissue evidence="1">Leaf</tissue>
    </source>
</reference>
<sequence>MYGDDRIELTRRAEFLDTTSYNYLDGGNDFEVTLYDSRMTSMVASLLLKKMNLEMAEPQDALFKQYESVVVCLLPAEIGNHKIYFANGSLSLLALPALAAEPRLLVCNSAPNPGKTLALAMAGPSL</sequence>
<dbReference type="Proteomes" id="UP001237642">
    <property type="component" value="Unassembled WGS sequence"/>
</dbReference>
<dbReference type="EMBL" id="JAUIZM010000005">
    <property type="protein sequence ID" value="KAK1382298.1"/>
    <property type="molecule type" value="Genomic_DNA"/>
</dbReference>
<keyword evidence="2" id="KW-1185">Reference proteome</keyword>
<comment type="caution">
    <text evidence="1">The sequence shown here is derived from an EMBL/GenBank/DDBJ whole genome shotgun (WGS) entry which is preliminary data.</text>
</comment>
<evidence type="ECO:0000313" key="1">
    <source>
        <dbReference type="EMBL" id="KAK1382298.1"/>
    </source>
</evidence>
<organism evidence="1 2">
    <name type="scientific">Heracleum sosnowskyi</name>
    <dbReference type="NCBI Taxonomy" id="360622"/>
    <lineage>
        <taxon>Eukaryota</taxon>
        <taxon>Viridiplantae</taxon>
        <taxon>Streptophyta</taxon>
        <taxon>Embryophyta</taxon>
        <taxon>Tracheophyta</taxon>
        <taxon>Spermatophyta</taxon>
        <taxon>Magnoliopsida</taxon>
        <taxon>eudicotyledons</taxon>
        <taxon>Gunneridae</taxon>
        <taxon>Pentapetalae</taxon>
        <taxon>asterids</taxon>
        <taxon>campanulids</taxon>
        <taxon>Apiales</taxon>
        <taxon>Apiaceae</taxon>
        <taxon>Apioideae</taxon>
        <taxon>apioid superclade</taxon>
        <taxon>Tordylieae</taxon>
        <taxon>Tordyliinae</taxon>
        <taxon>Heracleum</taxon>
    </lineage>
</organism>
<gene>
    <name evidence="1" type="ORF">POM88_020033</name>
</gene>
<evidence type="ECO:0000313" key="2">
    <source>
        <dbReference type="Proteomes" id="UP001237642"/>
    </source>
</evidence>
<name>A0AAD8IBS9_9APIA</name>
<proteinExistence type="predicted"/>
<dbReference type="AlphaFoldDB" id="A0AAD8IBS9"/>
<protein>
    <submittedName>
        <fullName evidence="1">Uncharacterized protein</fullName>
    </submittedName>
</protein>
<accession>A0AAD8IBS9</accession>
<reference evidence="1" key="1">
    <citation type="submission" date="2023-02" db="EMBL/GenBank/DDBJ databases">
        <title>Genome of toxic invasive species Heracleum sosnowskyi carries increased number of genes despite the absence of recent whole-genome duplications.</title>
        <authorList>
            <person name="Schelkunov M."/>
            <person name="Shtratnikova V."/>
            <person name="Makarenko M."/>
            <person name="Klepikova A."/>
            <person name="Omelchenko D."/>
            <person name="Novikova G."/>
            <person name="Obukhova E."/>
            <person name="Bogdanov V."/>
            <person name="Penin A."/>
            <person name="Logacheva M."/>
        </authorList>
    </citation>
    <scope>NUCLEOTIDE SEQUENCE</scope>
    <source>
        <strain evidence="1">Hsosn_3</strain>
        <tissue evidence="1">Leaf</tissue>
    </source>
</reference>